<accession>H3AAM8</accession>
<dbReference type="Bgee" id="ENSLACG00000005941">
    <property type="expression patterns" value="Expressed in chordate pharynx and 6 other cell types or tissues"/>
</dbReference>
<dbReference type="EMBL" id="AFYH01184428">
    <property type="status" value="NOT_ANNOTATED_CDS"/>
    <property type="molecule type" value="Genomic_DNA"/>
</dbReference>
<dbReference type="OMA" id="TLGNICP"/>
<dbReference type="CTD" id="55374"/>
<reference evidence="1" key="2">
    <citation type="submission" date="2025-08" db="UniProtKB">
        <authorList>
            <consortium name="Ensembl"/>
        </authorList>
    </citation>
    <scope>IDENTIFICATION</scope>
</reference>
<dbReference type="KEGG" id="lcm:102355411"/>
<dbReference type="STRING" id="7897.ENSLACP00000006699"/>
<dbReference type="PANTHER" id="PTHR16356:SF1">
    <property type="entry name" value="TRANSMEMBRANE AND COILED-COIL DOMAIN-CONTAINING PROTEIN 6"/>
    <property type="match status" value="1"/>
</dbReference>
<dbReference type="GeneID" id="102355411"/>
<dbReference type="AlphaFoldDB" id="H3AAM8"/>
<dbReference type="eggNOG" id="ENOG502QPMC">
    <property type="taxonomic scope" value="Eukaryota"/>
</dbReference>
<dbReference type="OrthoDB" id="21522at2759"/>
<dbReference type="Gene3D" id="1.25.10.10">
    <property type="entry name" value="Leucine-rich Repeat Variant"/>
    <property type="match status" value="1"/>
</dbReference>
<dbReference type="HOGENOM" id="CLU_043630_0_0_1"/>
<evidence type="ECO:0000313" key="1">
    <source>
        <dbReference type="Ensembl" id="ENSLACP00000006699.2"/>
    </source>
</evidence>
<protein>
    <submittedName>
        <fullName evidence="1">Transmembrane and coiled-coil domains 6</fullName>
    </submittedName>
</protein>
<reference evidence="1" key="3">
    <citation type="submission" date="2025-09" db="UniProtKB">
        <authorList>
            <consortium name="Ensembl"/>
        </authorList>
    </citation>
    <scope>IDENTIFICATION</scope>
</reference>
<dbReference type="SMART" id="SM00185">
    <property type="entry name" value="ARM"/>
    <property type="match status" value="7"/>
</dbReference>
<organism evidence="1 2">
    <name type="scientific">Latimeria chalumnae</name>
    <name type="common">Coelacanth</name>
    <dbReference type="NCBI Taxonomy" id="7897"/>
    <lineage>
        <taxon>Eukaryota</taxon>
        <taxon>Metazoa</taxon>
        <taxon>Chordata</taxon>
        <taxon>Craniata</taxon>
        <taxon>Vertebrata</taxon>
        <taxon>Euteleostomi</taxon>
        <taxon>Coelacanthiformes</taxon>
        <taxon>Coelacanthidae</taxon>
        <taxon>Latimeria</taxon>
    </lineage>
</organism>
<dbReference type="InterPro" id="IPR011989">
    <property type="entry name" value="ARM-like"/>
</dbReference>
<dbReference type="EMBL" id="AFYH01184430">
    <property type="status" value="NOT_ANNOTATED_CDS"/>
    <property type="molecule type" value="Genomic_DNA"/>
</dbReference>
<proteinExistence type="predicted"/>
<dbReference type="EMBL" id="AFYH01184429">
    <property type="status" value="NOT_ANNOTATED_CDS"/>
    <property type="molecule type" value="Genomic_DNA"/>
</dbReference>
<dbReference type="InParanoid" id="H3AAM8"/>
<dbReference type="SUPFAM" id="SSF48371">
    <property type="entry name" value="ARM repeat"/>
    <property type="match status" value="1"/>
</dbReference>
<dbReference type="EMBL" id="AFYH01184427">
    <property type="status" value="NOT_ANNOTATED_CDS"/>
    <property type="molecule type" value="Genomic_DNA"/>
</dbReference>
<dbReference type="InterPro" id="IPR000225">
    <property type="entry name" value="Armadillo"/>
</dbReference>
<keyword evidence="2" id="KW-1185">Reference proteome</keyword>
<dbReference type="InterPro" id="IPR016024">
    <property type="entry name" value="ARM-type_fold"/>
</dbReference>
<dbReference type="PANTHER" id="PTHR16356">
    <property type="entry name" value="TRANSMEMBRANE AND COILED-COIL DOMAIN-CONTAINING PROTEIN 6 TMCO6"/>
    <property type="match status" value="1"/>
</dbReference>
<evidence type="ECO:0000313" key="2">
    <source>
        <dbReference type="Proteomes" id="UP000008672"/>
    </source>
</evidence>
<sequence length="585" mass="65430">MTLWRKTPVGVDNFLQNMRDLNVITAVTHEEGTKAEPEPEPEPKQLKEIFDWQGADGQCKRTKLFETGDDLCLKPDRRVTPPGFVVMWTARRSRWRPENRSVETRRAARRQLEAALRKARREQLLVSKRFLQESEEDEEGWDGGETGTELLSQEEVFQLLKSAQCGLGEKISALRHLRCSLRHREGQLHFIRLEKSMQMLLGLFTGRLAAVQMEAARCLQELTQSEESSVAVACLPATPYLLTYLSGQSAKFTELCLYILGNLSAESEAVRRHLLIQGIIPALHSCIQSPHAAVVEAVGYTLSQLLQAKEAPETIIPLVLESGITCHLLRLIDINSEIGLEATVECAWCLHYIVCSRINNVLLVSQAMVHKCSSALVELSKAVSTSADSWGLELLIVPLLRCLGNLLGSTETAECGQQIQDGRLLTALCIFVSSFLQQRPFVVRESLWLLNNLTAHSPLLCSALLYLKLIPSLLQLLTFSSEINTLVLRLLCNIAVFGPQYCQQLQQAKVLPAISATLKMADPEVVSLTLELLNLIFVYCPEAAGEFVNQNGAQDLEMIQYNFNQEIRVQASALIETHISKYREV</sequence>
<dbReference type="Ensembl" id="ENSLACT00000006753.2">
    <property type="protein sequence ID" value="ENSLACP00000006699.2"/>
    <property type="gene ID" value="ENSLACG00000005941.2"/>
</dbReference>
<dbReference type="FunCoup" id="H3AAM8">
    <property type="interactions" value="788"/>
</dbReference>
<reference evidence="2" key="1">
    <citation type="submission" date="2011-08" db="EMBL/GenBank/DDBJ databases">
        <title>The draft genome of Latimeria chalumnae.</title>
        <authorList>
            <person name="Di Palma F."/>
            <person name="Alfoldi J."/>
            <person name="Johnson J."/>
            <person name="Berlin A."/>
            <person name="Gnerre S."/>
            <person name="Jaffe D."/>
            <person name="MacCallum I."/>
            <person name="Young S."/>
            <person name="Walker B.J."/>
            <person name="Lander E."/>
            <person name="Lindblad-Toh K."/>
        </authorList>
    </citation>
    <scope>NUCLEOTIDE SEQUENCE [LARGE SCALE GENOMIC DNA]</scope>
    <source>
        <strain evidence="2">Wild caught</strain>
    </source>
</reference>
<gene>
    <name evidence="1" type="primary">TMCO6</name>
</gene>
<dbReference type="Proteomes" id="UP000008672">
    <property type="component" value="Unassembled WGS sequence"/>
</dbReference>
<dbReference type="GeneTree" id="ENSGT00390000008104"/>
<name>H3AAM8_LATCH</name>